<protein>
    <submittedName>
        <fullName evidence="2">Uncharacterized protein</fullName>
    </submittedName>
</protein>
<sequence length="199" mass="22254">MNFISKYWKVSTAVALVVAMTAVPGFAREKYETIDAQAYGTSTQLGQNGTIRLIIYEYSTAEDRQILVESFQKGQNDGLCNALEKMKAVGRITIPGTLGFDVSYIREIKTPTGRSIRFITNRKIAFGEAYWSTQSKSFNLTAGEIVIDDQDKGKSGGVLYPATQLTINKDGEPQWDLRMNPWKLNNIIVWPGGDKEKEK</sequence>
<evidence type="ECO:0000313" key="2">
    <source>
        <dbReference type="EMBL" id="UWZ86523.1"/>
    </source>
</evidence>
<organism evidence="2 3">
    <name type="scientific">Occallatibacter riparius</name>
    <dbReference type="NCBI Taxonomy" id="1002689"/>
    <lineage>
        <taxon>Bacteria</taxon>
        <taxon>Pseudomonadati</taxon>
        <taxon>Acidobacteriota</taxon>
        <taxon>Terriglobia</taxon>
        <taxon>Terriglobales</taxon>
        <taxon>Acidobacteriaceae</taxon>
        <taxon>Occallatibacter</taxon>
    </lineage>
</organism>
<dbReference type="AlphaFoldDB" id="A0A9J7BUH6"/>
<dbReference type="EMBL" id="CP093313">
    <property type="protein sequence ID" value="UWZ86523.1"/>
    <property type="molecule type" value="Genomic_DNA"/>
</dbReference>
<evidence type="ECO:0000313" key="3">
    <source>
        <dbReference type="Proteomes" id="UP001059380"/>
    </source>
</evidence>
<dbReference type="KEGG" id="orp:MOP44_11385"/>
<dbReference type="Proteomes" id="UP001059380">
    <property type="component" value="Chromosome"/>
</dbReference>
<reference evidence="2" key="1">
    <citation type="submission" date="2021-04" db="EMBL/GenBank/DDBJ databases">
        <title>Phylogenetic analysis of Acidobacteriaceae.</title>
        <authorList>
            <person name="Qiu L."/>
            <person name="Zhang Q."/>
        </authorList>
    </citation>
    <scope>NUCLEOTIDE SEQUENCE</scope>
    <source>
        <strain evidence="2">DSM 25168</strain>
    </source>
</reference>
<evidence type="ECO:0000256" key="1">
    <source>
        <dbReference type="SAM" id="SignalP"/>
    </source>
</evidence>
<gene>
    <name evidence="2" type="ORF">MOP44_11385</name>
</gene>
<keyword evidence="1" id="KW-0732">Signal</keyword>
<dbReference type="RefSeq" id="WP_260796161.1">
    <property type="nucleotide sequence ID" value="NZ_CP093313.1"/>
</dbReference>
<keyword evidence="3" id="KW-1185">Reference proteome</keyword>
<proteinExistence type="predicted"/>
<accession>A0A9J7BUH6</accession>
<name>A0A9J7BUH6_9BACT</name>
<feature type="chain" id="PRO_5039886004" evidence="1">
    <location>
        <begin position="28"/>
        <end position="199"/>
    </location>
</feature>
<feature type="signal peptide" evidence="1">
    <location>
        <begin position="1"/>
        <end position="27"/>
    </location>
</feature>